<dbReference type="EMBL" id="CAMXCT010000626">
    <property type="protein sequence ID" value="CAI3981357.1"/>
    <property type="molecule type" value="Genomic_DNA"/>
</dbReference>
<protein>
    <submittedName>
        <fullName evidence="2">Uncharacterized protein</fullName>
    </submittedName>
</protein>
<evidence type="ECO:0000313" key="4">
    <source>
        <dbReference type="Proteomes" id="UP001152797"/>
    </source>
</evidence>
<evidence type="ECO:0000313" key="3">
    <source>
        <dbReference type="EMBL" id="CAL4768669.1"/>
    </source>
</evidence>
<dbReference type="PANTHER" id="PTHR16469">
    <property type="entry name" value="UBIQUITIN-ASSOCIATED AND SH3 DOMAIN-CONTAINING BA-RELATED"/>
    <property type="match status" value="1"/>
</dbReference>
<dbReference type="CDD" id="cd07067">
    <property type="entry name" value="HP_PGM_like"/>
    <property type="match status" value="1"/>
</dbReference>
<dbReference type="InterPro" id="IPR029033">
    <property type="entry name" value="His_PPase_superfam"/>
</dbReference>
<feature type="region of interest" description="Disordered" evidence="1">
    <location>
        <begin position="1"/>
        <end position="35"/>
    </location>
</feature>
<accession>A0A9P1BY66</accession>
<reference evidence="2" key="1">
    <citation type="submission" date="2022-10" db="EMBL/GenBank/DDBJ databases">
        <authorList>
            <person name="Chen Y."/>
            <person name="Dougan E. K."/>
            <person name="Chan C."/>
            <person name="Rhodes N."/>
            <person name="Thang M."/>
        </authorList>
    </citation>
    <scope>NUCLEOTIDE SEQUENCE</scope>
</reference>
<dbReference type="Gene3D" id="3.40.50.1240">
    <property type="entry name" value="Phosphoglycerate mutase-like"/>
    <property type="match status" value="1"/>
</dbReference>
<evidence type="ECO:0000256" key="1">
    <source>
        <dbReference type="SAM" id="MobiDB-lite"/>
    </source>
</evidence>
<dbReference type="Pfam" id="PF00300">
    <property type="entry name" value="His_Phos_1"/>
    <property type="match status" value="1"/>
</dbReference>
<feature type="region of interest" description="Disordered" evidence="1">
    <location>
        <begin position="340"/>
        <end position="361"/>
    </location>
</feature>
<dbReference type="InterPro" id="IPR051710">
    <property type="entry name" value="Phosphatase_SH3-domain"/>
</dbReference>
<dbReference type="OrthoDB" id="430091at2759"/>
<dbReference type="Proteomes" id="UP001152797">
    <property type="component" value="Unassembled WGS sequence"/>
</dbReference>
<gene>
    <name evidence="2" type="ORF">C1SCF055_LOCUS9156</name>
</gene>
<feature type="compositionally biased region" description="Low complexity" evidence="1">
    <location>
        <begin position="348"/>
        <end position="361"/>
    </location>
</feature>
<sequence length="460" mass="49996">MKRADSGCQLAPMSQNDAAAPASLVEPSTPVSPMIPSSMRTTQVCCVARHAERADSAFALYRGAPYVQSEDYAQYPFDPPLSDDGERGALELAQEVKACTERLETTIHVVIASPFLRCAQTAAVICRELGPSTILMFDESCGEIYGQAIFGPTQPDVVHRDFASVVEDCKARGVTRIAPVCVGSKLHWGETLQDGRQRFNEAFLGYVHRGTEKTRNFLVVTHADCVAAAATLLPGARDISKVHPGAVLMAQRIRPIGPGDGWSIMSSERSDEKRTEKIVLKSLSRAQGWKVDSSNIDFCTTQRSKEGVMKRMVASFRKFTARSKLGEDRVKYLLKAFSGDRRRGTNLGSPPSSPMSSSSHGSHAIDPALWVFACEEGDCLARMPTSRTSGAWLKASPRSSPRGRRTHSPVGSKSPRTPSPPGRANKLSIPKARGLRKTLARPGGERHTCNCPLLVCAEEE</sequence>
<reference evidence="3 4" key="2">
    <citation type="submission" date="2024-05" db="EMBL/GenBank/DDBJ databases">
        <authorList>
            <person name="Chen Y."/>
            <person name="Shah S."/>
            <person name="Dougan E. K."/>
            <person name="Thang M."/>
            <person name="Chan C."/>
        </authorList>
    </citation>
    <scope>NUCLEOTIDE SEQUENCE [LARGE SCALE GENOMIC DNA]</scope>
</reference>
<dbReference type="InterPro" id="IPR013078">
    <property type="entry name" value="His_Pase_superF_clade-1"/>
</dbReference>
<dbReference type="SUPFAM" id="SSF53254">
    <property type="entry name" value="Phosphoglycerate mutase-like"/>
    <property type="match status" value="1"/>
</dbReference>
<dbReference type="PANTHER" id="PTHR16469:SF27">
    <property type="entry name" value="UBIQUITIN-ASSOCIATED AND SH3 DOMAIN-CONTAINING BA-RELATED"/>
    <property type="match status" value="1"/>
</dbReference>
<evidence type="ECO:0000313" key="2">
    <source>
        <dbReference type="EMBL" id="CAI3981357.1"/>
    </source>
</evidence>
<keyword evidence="4" id="KW-1185">Reference proteome</keyword>
<organism evidence="2">
    <name type="scientific">Cladocopium goreaui</name>
    <dbReference type="NCBI Taxonomy" id="2562237"/>
    <lineage>
        <taxon>Eukaryota</taxon>
        <taxon>Sar</taxon>
        <taxon>Alveolata</taxon>
        <taxon>Dinophyceae</taxon>
        <taxon>Suessiales</taxon>
        <taxon>Symbiodiniaceae</taxon>
        <taxon>Cladocopium</taxon>
    </lineage>
</organism>
<proteinExistence type="predicted"/>
<name>A0A9P1BY66_9DINO</name>
<feature type="region of interest" description="Disordered" evidence="1">
    <location>
        <begin position="389"/>
        <end position="431"/>
    </location>
</feature>
<dbReference type="EMBL" id="CAMXCT020000626">
    <property type="protein sequence ID" value="CAL1134732.1"/>
    <property type="molecule type" value="Genomic_DNA"/>
</dbReference>
<dbReference type="AlphaFoldDB" id="A0A9P1BY66"/>
<comment type="caution">
    <text evidence="2">The sequence shown here is derived from an EMBL/GenBank/DDBJ whole genome shotgun (WGS) entry which is preliminary data.</text>
</comment>
<dbReference type="EMBL" id="CAMXCT030000626">
    <property type="protein sequence ID" value="CAL4768669.1"/>
    <property type="molecule type" value="Genomic_DNA"/>
</dbReference>